<dbReference type="SUPFAM" id="SSF56112">
    <property type="entry name" value="Protein kinase-like (PK-like)"/>
    <property type="match status" value="1"/>
</dbReference>
<sequence length="918" mass="107163">MYKLIIFHKYGRGTEKNLEKVFYWCQKAAENGGDIVMNILSCCYYHGEGTEKNLEKAFHWCQKAVENGDGEAMKNLANLYYNGEGTEKNLEKAFYWNQIAVKENQIESMLNLAICYHYGKGTEKNLEKAFYWYQKAAENGNIDAMYNLAMCHKDGIGIEKNLEKAFYWNHKVAECGDVKAMYNLAIHYHSGKGTEKNLEKAFYWHQKAAKMVMKKQSFPWCQKAAENGETNAMYILAKYYYNGEVIEKNLEKAFYWFQKAVENGNEEAIYDLAHCYYSGEGTKKNLKESFYLYHKAAEKNHINSMYMLGAFYTRGEVTEKNLEKAFYWFQKAAEENQVDYYHFGKGTEKNLEKAIYWYQKAVENGDERAMHPLAYCYSNGEGVEKNLEKAFHLYQKAAENGNTNAMYNLSCLYHEGEGTEKNLEKAFYWCQKAAENGEEVAMNYLSIFYRNGEGTEKNLEKAFYWYRKVGENNLGFRDRELCSECNKMNIDYQWCIRCNSKRFKQDFSKWTSKNKFIDEFIQESQLNAKNCYEVLEWIPYDRLSNIIYYDKGGFSEIYKAVWLDGPIDSWNFDKQKWNRWDFQTGYKVVLKVLNNSSSSDDRFINELKYNYNCQKKSFSKFTQTFGITQDPHNLNYIIVMSYAKKGNLRKCLPEIIKFKWQDKLQLLKKIILGLKVIHKSKLTHGDFHDGNILISDNYEIFIIDLGLCKPISDFQDSVNETCGVLPYMAPEIIRNNPYTLASDIYSFSMIMWEFTSGIPPFGDEEHDIHLSLSICEGDRPKIIENTPKCFIDLMKKCWDSDPENRPTITKLEKKISEWIRCVNEYYALNKDGSYGFAVPGIDSELENDMLEFVEANNALVQEQTNISSENDMLESSNDLVQDQTNISSIQSYSQAYSTSHKSTEIYVKAVSDYLDCMI</sequence>
<dbReference type="InterPro" id="IPR050767">
    <property type="entry name" value="Sel1_AlgK"/>
</dbReference>
<dbReference type="Pfam" id="PF07714">
    <property type="entry name" value="PK_Tyr_Ser-Thr"/>
    <property type="match status" value="1"/>
</dbReference>
<accession>A0A2Z6Q450</accession>
<protein>
    <recommendedName>
        <fullName evidence="2">Protein kinase domain-containing protein</fullName>
    </recommendedName>
</protein>
<dbReference type="AlphaFoldDB" id="A0A2Z6Q450"/>
<reference evidence="3 4" key="1">
    <citation type="submission" date="2017-11" db="EMBL/GenBank/DDBJ databases">
        <title>The genome of Rhizophagus clarus HR1 reveals common genetic basis of auxotrophy among arbuscular mycorrhizal fungi.</title>
        <authorList>
            <person name="Kobayashi Y."/>
        </authorList>
    </citation>
    <scope>NUCLEOTIDE SEQUENCE [LARGE SCALE GENOMIC DNA]</scope>
    <source>
        <strain evidence="3 4">HR1</strain>
    </source>
</reference>
<dbReference type="InterPro" id="IPR001245">
    <property type="entry name" value="Ser-Thr/Tyr_kinase_cat_dom"/>
</dbReference>
<dbReference type="SUPFAM" id="SSF81901">
    <property type="entry name" value="HCP-like"/>
    <property type="match status" value="4"/>
</dbReference>
<dbReference type="PANTHER" id="PTHR11102">
    <property type="entry name" value="SEL-1-LIKE PROTEIN"/>
    <property type="match status" value="1"/>
</dbReference>
<organism evidence="3 4">
    <name type="scientific">Rhizophagus clarus</name>
    <dbReference type="NCBI Taxonomy" id="94130"/>
    <lineage>
        <taxon>Eukaryota</taxon>
        <taxon>Fungi</taxon>
        <taxon>Fungi incertae sedis</taxon>
        <taxon>Mucoromycota</taxon>
        <taxon>Glomeromycotina</taxon>
        <taxon>Glomeromycetes</taxon>
        <taxon>Glomerales</taxon>
        <taxon>Glomeraceae</taxon>
        <taxon>Rhizophagus</taxon>
    </lineage>
</organism>
<dbReference type="EMBL" id="BEXD01000147">
    <property type="protein sequence ID" value="GBB84730.1"/>
    <property type="molecule type" value="Genomic_DNA"/>
</dbReference>
<dbReference type="Proteomes" id="UP000247702">
    <property type="component" value="Unassembled WGS sequence"/>
</dbReference>
<dbReference type="SMART" id="SM00671">
    <property type="entry name" value="SEL1"/>
    <property type="match status" value="13"/>
</dbReference>
<name>A0A2Z6Q450_9GLOM</name>
<dbReference type="Pfam" id="PF08238">
    <property type="entry name" value="Sel1"/>
    <property type="match status" value="13"/>
</dbReference>
<proteinExistence type="inferred from homology"/>
<dbReference type="PROSITE" id="PS50011">
    <property type="entry name" value="PROTEIN_KINASE_DOM"/>
    <property type="match status" value="1"/>
</dbReference>
<keyword evidence="4" id="KW-1185">Reference proteome</keyword>
<dbReference type="InterPro" id="IPR006597">
    <property type="entry name" value="Sel1-like"/>
</dbReference>
<evidence type="ECO:0000256" key="1">
    <source>
        <dbReference type="ARBA" id="ARBA00038101"/>
    </source>
</evidence>
<gene>
    <name evidence="3" type="ORF">RclHR1_01130025</name>
</gene>
<comment type="similarity">
    <text evidence="1">Belongs to the sel-1 family.</text>
</comment>
<evidence type="ECO:0000313" key="3">
    <source>
        <dbReference type="EMBL" id="GBB84730.1"/>
    </source>
</evidence>
<dbReference type="Gene3D" id="1.25.40.10">
    <property type="entry name" value="Tetratricopeptide repeat domain"/>
    <property type="match status" value="4"/>
</dbReference>
<evidence type="ECO:0000259" key="2">
    <source>
        <dbReference type="PROSITE" id="PS50011"/>
    </source>
</evidence>
<dbReference type="InterPro" id="IPR011009">
    <property type="entry name" value="Kinase-like_dom_sf"/>
</dbReference>
<feature type="domain" description="Protein kinase" evidence="2">
    <location>
        <begin position="543"/>
        <end position="819"/>
    </location>
</feature>
<dbReference type="InterPro" id="IPR011990">
    <property type="entry name" value="TPR-like_helical_dom_sf"/>
</dbReference>
<dbReference type="GO" id="GO:0005524">
    <property type="term" value="F:ATP binding"/>
    <property type="evidence" value="ECO:0007669"/>
    <property type="project" value="InterPro"/>
</dbReference>
<comment type="caution">
    <text evidence="3">The sequence shown here is derived from an EMBL/GenBank/DDBJ whole genome shotgun (WGS) entry which is preliminary data.</text>
</comment>
<evidence type="ECO:0000313" key="4">
    <source>
        <dbReference type="Proteomes" id="UP000247702"/>
    </source>
</evidence>
<dbReference type="InterPro" id="IPR000719">
    <property type="entry name" value="Prot_kinase_dom"/>
</dbReference>
<dbReference type="PANTHER" id="PTHR11102:SF160">
    <property type="entry name" value="ERAD-ASSOCIATED E3 UBIQUITIN-PROTEIN LIGASE COMPONENT HRD3"/>
    <property type="match status" value="1"/>
</dbReference>
<dbReference type="Gene3D" id="1.10.510.10">
    <property type="entry name" value="Transferase(Phosphotransferase) domain 1"/>
    <property type="match status" value="1"/>
</dbReference>
<dbReference type="GO" id="GO:0004672">
    <property type="term" value="F:protein kinase activity"/>
    <property type="evidence" value="ECO:0007669"/>
    <property type="project" value="InterPro"/>
</dbReference>